<dbReference type="Proteomes" id="UP000294215">
    <property type="component" value="Unassembled WGS sequence"/>
</dbReference>
<comment type="caution">
    <text evidence="1">The sequence shown here is derived from an EMBL/GenBank/DDBJ whole genome shotgun (WGS) entry which is preliminary data.</text>
</comment>
<geneLocation type="plasmid" evidence="1">
    <name>pSM92_Rh03</name>
</geneLocation>
<organism evidence="1 2">
    <name type="scientific">Rhizobium ruizarguesonis</name>
    <dbReference type="NCBI Taxonomy" id="2081791"/>
    <lineage>
        <taxon>Bacteria</taxon>
        <taxon>Pseudomonadati</taxon>
        <taxon>Pseudomonadota</taxon>
        <taxon>Alphaproteobacteria</taxon>
        <taxon>Hyphomicrobiales</taxon>
        <taxon>Rhizobiaceae</taxon>
        <taxon>Rhizobium/Agrobacterium group</taxon>
        <taxon>Rhizobium</taxon>
    </lineage>
</organism>
<reference evidence="1 2" key="1">
    <citation type="submission" date="2019-02" db="EMBL/GenBank/DDBJ databases">
        <title>The genomic architecture of introgression among sibling species of bacteria.</title>
        <authorList>
            <person name="Cavassim M.I.A."/>
            <person name="Moeskjaer S."/>
            <person name="Moslemi C."/>
            <person name="Fields B."/>
            <person name="Bachmann A."/>
            <person name="Vilhjalmsson B."/>
            <person name="Schierup M.H."/>
            <person name="Young J.P.W."/>
            <person name="Andersen S.U."/>
        </authorList>
    </citation>
    <scope>NUCLEOTIDE SEQUENCE [LARGE SCALE GENOMIC DNA]</scope>
    <source>
        <strain evidence="1 2">SM92</strain>
        <plasmid evidence="1">pSM92_Rh03</plasmid>
    </source>
</reference>
<keyword evidence="1" id="KW-0614">Plasmid</keyword>
<protein>
    <submittedName>
        <fullName evidence="1">Uncharacterized protein</fullName>
    </submittedName>
</protein>
<evidence type="ECO:0000313" key="2">
    <source>
        <dbReference type="Proteomes" id="UP000294215"/>
    </source>
</evidence>
<dbReference type="EMBL" id="SIMR01000004">
    <property type="protein sequence ID" value="TBC04660.1"/>
    <property type="molecule type" value="Genomic_DNA"/>
</dbReference>
<accession>A0AB38HVM1</accession>
<proteinExistence type="predicted"/>
<evidence type="ECO:0000313" key="1">
    <source>
        <dbReference type="EMBL" id="TBC04660.1"/>
    </source>
</evidence>
<dbReference type="RefSeq" id="WP_130721076.1">
    <property type="nucleotide sequence ID" value="NZ_CP171204.1"/>
</dbReference>
<gene>
    <name evidence="1" type="ORF">ELH40_34825</name>
</gene>
<sequence>MDSQQLTHEDVKRLTERLINWANSNLDDKEKRLLAGVLELAGKMYEGTQPRTGKKTLPLKRESIRDLQVWDRLLETQGHSLWTCDKPPSFEQFETPHE</sequence>
<dbReference type="AlphaFoldDB" id="A0AB38HVM1"/>
<name>A0AB38HVM1_9HYPH</name>